<gene>
    <name evidence="6" type="ORF">CPB83DRAFT_538125</name>
</gene>
<dbReference type="GO" id="GO:0008270">
    <property type="term" value="F:zinc ion binding"/>
    <property type="evidence" value="ECO:0007669"/>
    <property type="project" value="UniProtKB-KW"/>
</dbReference>
<feature type="domain" description="MYND-type" evidence="5">
    <location>
        <begin position="81"/>
        <end position="128"/>
    </location>
</feature>
<dbReference type="Gene3D" id="6.10.140.2220">
    <property type="match status" value="1"/>
</dbReference>
<dbReference type="InterPro" id="IPR027974">
    <property type="entry name" value="DUF4470"/>
</dbReference>
<dbReference type="OrthoDB" id="5282002at2759"/>
<dbReference type="Pfam" id="PF14737">
    <property type="entry name" value="DUF4470"/>
    <property type="match status" value="1"/>
</dbReference>
<dbReference type="EMBL" id="MU157829">
    <property type="protein sequence ID" value="KAF9533232.1"/>
    <property type="molecule type" value="Genomic_DNA"/>
</dbReference>
<dbReference type="PROSITE" id="PS50865">
    <property type="entry name" value="ZF_MYND_2"/>
    <property type="match status" value="1"/>
</dbReference>
<dbReference type="SUPFAM" id="SSF144232">
    <property type="entry name" value="HIT/MYND zinc finger-like"/>
    <property type="match status" value="1"/>
</dbReference>
<keyword evidence="7" id="KW-1185">Reference proteome</keyword>
<dbReference type="Pfam" id="PF01753">
    <property type="entry name" value="zf-MYND"/>
    <property type="match status" value="1"/>
</dbReference>
<dbReference type="AlphaFoldDB" id="A0A9P6EQV9"/>
<proteinExistence type="predicted"/>
<reference evidence="6" key="1">
    <citation type="submission" date="2020-11" db="EMBL/GenBank/DDBJ databases">
        <authorList>
            <consortium name="DOE Joint Genome Institute"/>
            <person name="Ahrendt S."/>
            <person name="Riley R."/>
            <person name="Andreopoulos W."/>
            <person name="Labutti K."/>
            <person name="Pangilinan J."/>
            <person name="Ruiz-Duenas F.J."/>
            <person name="Barrasa J.M."/>
            <person name="Sanchez-Garcia M."/>
            <person name="Camarero S."/>
            <person name="Miyauchi S."/>
            <person name="Serrano A."/>
            <person name="Linde D."/>
            <person name="Babiker R."/>
            <person name="Drula E."/>
            <person name="Ayuso-Fernandez I."/>
            <person name="Pacheco R."/>
            <person name="Padilla G."/>
            <person name="Ferreira P."/>
            <person name="Barriuso J."/>
            <person name="Kellner H."/>
            <person name="Castanera R."/>
            <person name="Alfaro M."/>
            <person name="Ramirez L."/>
            <person name="Pisabarro A.G."/>
            <person name="Kuo A."/>
            <person name="Tritt A."/>
            <person name="Lipzen A."/>
            <person name="He G."/>
            <person name="Yan M."/>
            <person name="Ng V."/>
            <person name="Cullen D."/>
            <person name="Martin F."/>
            <person name="Rosso M.-N."/>
            <person name="Henrissat B."/>
            <person name="Hibbett D."/>
            <person name="Martinez A.T."/>
            <person name="Grigoriev I.V."/>
        </authorList>
    </citation>
    <scope>NUCLEOTIDE SEQUENCE</scope>
    <source>
        <strain evidence="6">CBS 506.95</strain>
    </source>
</reference>
<dbReference type="InterPro" id="IPR002893">
    <property type="entry name" value="Znf_MYND"/>
</dbReference>
<evidence type="ECO:0000313" key="7">
    <source>
        <dbReference type="Proteomes" id="UP000807306"/>
    </source>
</evidence>
<name>A0A9P6EQV9_9AGAR</name>
<keyword evidence="1" id="KW-0479">Metal-binding</keyword>
<sequence>MEQLAEAFSKLQPSDIAKINADAERKMLRDRSLQSQNLQVLPPLPMTEDESRLLSEMNPSNPEFMSMMAQGLKNPYPARTTLPCANVQPKKYAVCDKPGKMACSACRLVSYCSKECQKSHWHLHKQDCLNPMRSEHWQPCWVREGRPPAFVTDGPEGQSLEDKRLSAGLILWGNSPAMDVINFAVNEKDLKKNFSLAFIASGDLRHVLRSVNNLPTNYLGNLNILVNDYNLPIVCRNIILLLILANVPDEMEAADIALHFWYSVFMPMSYRIRLAMIIEKFFSDFANSGESPVSLGQHCSLSTYIPIMAQAKDYFAHFFTSSFSVGDIQDEYSRVRTAPSRCDFRDRMYSGLKPSHRVAFQEYRRFGILLPFGAMNAHMNIPNTSLFTLKGEWWQPDFADPLEGWDMDCVIEDGKRHGATPEDIYGCLYFSLLDQLCSFARRLRTTKIAFTMLCMDARDIPATIRSNDLSALGIPSSIRYDRIAVSNILDANYVGIEGVLTRWGPFLVDTKSAAIVGYLMNWTFRQRDGRATGANPHSVTDLTQRALEKSGITPETTKKRTSTFKGPRDFEVLVFRAMSVIDALYENWRPFSMYLKTENLEGILQKTKLKMRERHRIVPQV</sequence>
<evidence type="ECO:0000256" key="1">
    <source>
        <dbReference type="ARBA" id="ARBA00022723"/>
    </source>
</evidence>
<comment type="caution">
    <text evidence="6">The sequence shown here is derived from an EMBL/GenBank/DDBJ whole genome shotgun (WGS) entry which is preliminary data.</text>
</comment>
<evidence type="ECO:0000256" key="3">
    <source>
        <dbReference type="ARBA" id="ARBA00022833"/>
    </source>
</evidence>
<evidence type="ECO:0000256" key="2">
    <source>
        <dbReference type="ARBA" id="ARBA00022771"/>
    </source>
</evidence>
<dbReference type="Proteomes" id="UP000807306">
    <property type="component" value="Unassembled WGS sequence"/>
</dbReference>
<evidence type="ECO:0000313" key="6">
    <source>
        <dbReference type="EMBL" id="KAF9533232.1"/>
    </source>
</evidence>
<evidence type="ECO:0000259" key="5">
    <source>
        <dbReference type="PROSITE" id="PS50865"/>
    </source>
</evidence>
<protein>
    <recommendedName>
        <fullName evidence="5">MYND-type domain-containing protein</fullName>
    </recommendedName>
</protein>
<organism evidence="6 7">
    <name type="scientific">Crepidotus variabilis</name>
    <dbReference type="NCBI Taxonomy" id="179855"/>
    <lineage>
        <taxon>Eukaryota</taxon>
        <taxon>Fungi</taxon>
        <taxon>Dikarya</taxon>
        <taxon>Basidiomycota</taxon>
        <taxon>Agaricomycotina</taxon>
        <taxon>Agaricomycetes</taxon>
        <taxon>Agaricomycetidae</taxon>
        <taxon>Agaricales</taxon>
        <taxon>Agaricineae</taxon>
        <taxon>Crepidotaceae</taxon>
        <taxon>Crepidotus</taxon>
    </lineage>
</organism>
<keyword evidence="2 4" id="KW-0863">Zinc-finger</keyword>
<evidence type="ECO:0000256" key="4">
    <source>
        <dbReference type="PROSITE-ProRule" id="PRU00134"/>
    </source>
</evidence>
<keyword evidence="3" id="KW-0862">Zinc</keyword>
<accession>A0A9P6EQV9</accession>